<comment type="caution">
    <text evidence="3">The sequence shown here is derived from an EMBL/GenBank/DDBJ whole genome shotgun (WGS) entry which is preliminary data.</text>
</comment>
<evidence type="ECO:0000313" key="3">
    <source>
        <dbReference type="EMBL" id="KAH8703707.1"/>
    </source>
</evidence>
<feature type="transmembrane region" description="Helical" evidence="1">
    <location>
        <begin position="57"/>
        <end position="77"/>
    </location>
</feature>
<feature type="transmembrane region" description="Helical" evidence="1">
    <location>
        <begin position="126"/>
        <end position="147"/>
    </location>
</feature>
<accession>A0AAD4L525</accession>
<feature type="domain" description="DUF7704" evidence="2">
    <location>
        <begin position="4"/>
        <end position="145"/>
    </location>
</feature>
<dbReference type="EMBL" id="JAJTJA010000002">
    <property type="protein sequence ID" value="KAH8703707.1"/>
    <property type="molecule type" value="Genomic_DNA"/>
</dbReference>
<evidence type="ECO:0000256" key="1">
    <source>
        <dbReference type="SAM" id="Phobius"/>
    </source>
</evidence>
<dbReference type="InterPro" id="IPR056121">
    <property type="entry name" value="DUF7704"/>
</dbReference>
<keyword evidence="1" id="KW-0472">Membrane</keyword>
<dbReference type="PANTHER" id="PTHR37019">
    <property type="entry name" value="CHROMOSOME 1, WHOLE GENOME SHOTGUN SEQUENCE"/>
    <property type="match status" value="1"/>
</dbReference>
<dbReference type="Proteomes" id="UP001201262">
    <property type="component" value="Unassembled WGS sequence"/>
</dbReference>
<feature type="transmembrane region" description="Helical" evidence="1">
    <location>
        <begin position="89"/>
        <end position="106"/>
    </location>
</feature>
<dbReference type="Pfam" id="PF24803">
    <property type="entry name" value="DUF7704"/>
    <property type="match status" value="1"/>
</dbReference>
<reference evidence="3" key="1">
    <citation type="submission" date="2021-12" db="EMBL/GenBank/DDBJ databases">
        <title>Convergent genome expansion in fungi linked to evolution of root-endophyte symbiosis.</title>
        <authorList>
            <consortium name="DOE Joint Genome Institute"/>
            <person name="Ke Y.-H."/>
            <person name="Bonito G."/>
            <person name="Liao H.-L."/>
            <person name="Looney B."/>
            <person name="Rojas-Flechas A."/>
            <person name="Nash J."/>
            <person name="Hameed K."/>
            <person name="Schadt C."/>
            <person name="Martin F."/>
            <person name="Crous P.W."/>
            <person name="Miettinen O."/>
            <person name="Magnuson J.K."/>
            <person name="Labbe J."/>
            <person name="Jacobson D."/>
            <person name="Doktycz M.J."/>
            <person name="Veneault-Fourrey C."/>
            <person name="Kuo A."/>
            <person name="Mondo S."/>
            <person name="Calhoun S."/>
            <person name="Riley R."/>
            <person name="Ohm R."/>
            <person name="LaButti K."/>
            <person name="Andreopoulos B."/>
            <person name="Pangilinan J."/>
            <person name="Nolan M."/>
            <person name="Tritt A."/>
            <person name="Clum A."/>
            <person name="Lipzen A."/>
            <person name="Daum C."/>
            <person name="Barry K."/>
            <person name="Grigoriev I.V."/>
            <person name="Vilgalys R."/>
        </authorList>
    </citation>
    <scope>NUCLEOTIDE SEQUENCE</scope>
    <source>
        <strain evidence="3">PMI_201</strain>
    </source>
</reference>
<gene>
    <name evidence="3" type="ORF">BGW36DRAFT_288722</name>
</gene>
<evidence type="ECO:0000259" key="2">
    <source>
        <dbReference type="Pfam" id="PF24803"/>
    </source>
</evidence>
<proteinExistence type="predicted"/>
<feature type="transmembrane region" description="Helical" evidence="1">
    <location>
        <begin position="7"/>
        <end position="30"/>
    </location>
</feature>
<keyword evidence="1" id="KW-0812">Transmembrane</keyword>
<dbReference type="AlphaFoldDB" id="A0AAD4L525"/>
<organism evidence="3 4">
    <name type="scientific">Talaromyces proteolyticus</name>
    <dbReference type="NCBI Taxonomy" id="1131652"/>
    <lineage>
        <taxon>Eukaryota</taxon>
        <taxon>Fungi</taxon>
        <taxon>Dikarya</taxon>
        <taxon>Ascomycota</taxon>
        <taxon>Pezizomycotina</taxon>
        <taxon>Eurotiomycetes</taxon>
        <taxon>Eurotiomycetidae</taxon>
        <taxon>Eurotiales</taxon>
        <taxon>Trichocomaceae</taxon>
        <taxon>Talaromyces</taxon>
        <taxon>Talaromyces sect. Bacilispori</taxon>
    </lineage>
</organism>
<evidence type="ECO:0000313" key="4">
    <source>
        <dbReference type="Proteomes" id="UP001201262"/>
    </source>
</evidence>
<sequence>MLTLFPTWPFILFAVVEPLSMVGGVIAPIFDTDSFIIGQTSPSNPPPLPHHPSTLALNYQLANIYGLVGMLVFGVIYGTSEIRVLRNSVLALTIADIGHIYATYAAMGADGFFDVASWSWVSWGNIGFTAFLFVNRVAYLLGAFGSGPDPAAKDKKRK</sequence>
<keyword evidence="4" id="KW-1185">Reference proteome</keyword>
<dbReference type="RefSeq" id="XP_046076725.1">
    <property type="nucleotide sequence ID" value="XM_046210606.1"/>
</dbReference>
<dbReference type="GeneID" id="70240893"/>
<dbReference type="PANTHER" id="PTHR37019:SF2">
    <property type="entry name" value="EXPERA DOMAIN-CONTAINING PROTEIN"/>
    <property type="match status" value="1"/>
</dbReference>
<protein>
    <recommendedName>
        <fullName evidence="2">DUF7704 domain-containing protein</fullName>
    </recommendedName>
</protein>
<name>A0AAD4L525_9EURO</name>
<keyword evidence="1" id="KW-1133">Transmembrane helix</keyword>